<dbReference type="PROSITE" id="PS50119">
    <property type="entry name" value="ZF_BBOX"/>
    <property type="match status" value="1"/>
</dbReference>
<accession>A0ABM3WEY9</accession>
<keyword evidence="8" id="KW-1185">Reference proteome</keyword>
<dbReference type="SMART" id="SM00449">
    <property type="entry name" value="SPRY"/>
    <property type="match status" value="1"/>
</dbReference>
<evidence type="ECO:0000256" key="4">
    <source>
        <dbReference type="PROSITE-ProRule" id="PRU00024"/>
    </source>
</evidence>
<name>A0ABM3WEY9_ERIEU</name>
<evidence type="ECO:0000313" key="8">
    <source>
        <dbReference type="Proteomes" id="UP001652624"/>
    </source>
</evidence>
<evidence type="ECO:0000256" key="2">
    <source>
        <dbReference type="ARBA" id="ARBA00022771"/>
    </source>
</evidence>
<evidence type="ECO:0000256" key="3">
    <source>
        <dbReference type="ARBA" id="ARBA00022833"/>
    </source>
</evidence>
<organism evidence="8 9">
    <name type="scientific">Erinaceus europaeus</name>
    <name type="common">Western European hedgehog</name>
    <dbReference type="NCBI Taxonomy" id="9365"/>
    <lineage>
        <taxon>Eukaryota</taxon>
        <taxon>Metazoa</taxon>
        <taxon>Chordata</taxon>
        <taxon>Craniata</taxon>
        <taxon>Vertebrata</taxon>
        <taxon>Euteleostomi</taxon>
        <taxon>Mammalia</taxon>
        <taxon>Eutheria</taxon>
        <taxon>Laurasiatheria</taxon>
        <taxon>Eulipotyphla</taxon>
        <taxon>Erinaceidae</taxon>
        <taxon>Erinaceinae</taxon>
        <taxon>Erinaceus</taxon>
    </lineage>
</organism>
<dbReference type="GeneID" id="132534683"/>
<dbReference type="PROSITE" id="PS50188">
    <property type="entry name" value="B302_SPRY"/>
    <property type="match status" value="1"/>
</dbReference>
<dbReference type="InterPro" id="IPR003877">
    <property type="entry name" value="SPRY_dom"/>
</dbReference>
<dbReference type="PANTHER" id="PTHR24103">
    <property type="entry name" value="E3 UBIQUITIN-PROTEIN LIGASE TRIM"/>
    <property type="match status" value="1"/>
</dbReference>
<dbReference type="InterPro" id="IPR013320">
    <property type="entry name" value="ConA-like_dom_sf"/>
</dbReference>
<reference evidence="9" key="1">
    <citation type="submission" date="2025-08" db="UniProtKB">
        <authorList>
            <consortium name="RefSeq"/>
        </authorList>
    </citation>
    <scope>IDENTIFICATION</scope>
</reference>
<dbReference type="SUPFAM" id="SSF49899">
    <property type="entry name" value="Concanavalin A-like lectins/glucanases"/>
    <property type="match status" value="1"/>
</dbReference>
<dbReference type="InterPro" id="IPR000315">
    <property type="entry name" value="Znf_B-box"/>
</dbReference>
<dbReference type="Pfam" id="PF13765">
    <property type="entry name" value="PRY"/>
    <property type="match status" value="1"/>
</dbReference>
<gene>
    <name evidence="9" type="primary">LOC132534683</name>
</gene>
<evidence type="ECO:0000256" key="1">
    <source>
        <dbReference type="ARBA" id="ARBA00022723"/>
    </source>
</evidence>
<evidence type="ECO:0000259" key="5">
    <source>
        <dbReference type="PROSITE" id="PS50089"/>
    </source>
</evidence>
<dbReference type="Pfam" id="PF15227">
    <property type="entry name" value="zf-C3HC4_4"/>
    <property type="match status" value="1"/>
</dbReference>
<evidence type="ECO:0000259" key="7">
    <source>
        <dbReference type="PROSITE" id="PS50188"/>
    </source>
</evidence>
<keyword evidence="2 4" id="KW-0863">Zinc-finger</keyword>
<dbReference type="SMART" id="SM00589">
    <property type="entry name" value="PRY"/>
    <property type="match status" value="1"/>
</dbReference>
<feature type="domain" description="B box-type" evidence="6">
    <location>
        <begin position="71"/>
        <end position="112"/>
    </location>
</feature>
<dbReference type="InterPro" id="IPR050143">
    <property type="entry name" value="TRIM/RBCC"/>
</dbReference>
<dbReference type="SUPFAM" id="SSF57845">
    <property type="entry name" value="B-box zinc-binding domain"/>
    <property type="match status" value="1"/>
</dbReference>
<dbReference type="PROSITE" id="PS50089">
    <property type="entry name" value="ZF_RING_2"/>
    <property type="match status" value="1"/>
</dbReference>
<dbReference type="InterPro" id="IPR003879">
    <property type="entry name" value="Butyrophylin_SPRY"/>
</dbReference>
<dbReference type="InterPro" id="IPR001870">
    <property type="entry name" value="B30.2/SPRY"/>
</dbReference>
<dbReference type="InterPro" id="IPR017907">
    <property type="entry name" value="Znf_RING_CS"/>
</dbReference>
<dbReference type="RefSeq" id="XP_060035134.1">
    <property type="nucleotide sequence ID" value="XM_060179151.1"/>
</dbReference>
<dbReference type="Gene3D" id="2.60.120.920">
    <property type="match status" value="1"/>
</dbReference>
<dbReference type="InterPro" id="IPR001841">
    <property type="entry name" value="Znf_RING"/>
</dbReference>
<feature type="domain" description="B30.2/SPRY" evidence="7">
    <location>
        <begin position="256"/>
        <end position="447"/>
    </location>
</feature>
<dbReference type="Gene3D" id="3.30.160.60">
    <property type="entry name" value="Classic Zinc Finger"/>
    <property type="match status" value="1"/>
</dbReference>
<dbReference type="PROSITE" id="PS00518">
    <property type="entry name" value="ZF_RING_1"/>
    <property type="match status" value="1"/>
</dbReference>
<evidence type="ECO:0000259" key="6">
    <source>
        <dbReference type="PROSITE" id="PS50119"/>
    </source>
</evidence>
<dbReference type="InterPro" id="IPR043136">
    <property type="entry name" value="B30.2/SPRY_sf"/>
</dbReference>
<dbReference type="InterPro" id="IPR013083">
    <property type="entry name" value="Znf_RING/FYVE/PHD"/>
</dbReference>
<dbReference type="InterPro" id="IPR006574">
    <property type="entry name" value="PRY"/>
</dbReference>
<dbReference type="PRINTS" id="PR01407">
    <property type="entry name" value="BUTYPHLNCDUF"/>
</dbReference>
<dbReference type="Proteomes" id="UP001652624">
    <property type="component" value="Chromosome 19"/>
</dbReference>
<keyword evidence="1" id="KW-0479">Metal-binding</keyword>
<protein>
    <submittedName>
        <fullName evidence="9">Tripartite motif-containing protein 75-like</fullName>
    </submittedName>
</protein>
<feature type="domain" description="RING-type" evidence="5">
    <location>
        <begin position="5"/>
        <end position="35"/>
    </location>
</feature>
<keyword evidence="3" id="KW-0862">Zinc</keyword>
<evidence type="ECO:0000313" key="9">
    <source>
        <dbReference type="RefSeq" id="XP_060035134.1"/>
    </source>
</evidence>
<sequence length="447" mass="52075">MREPVTTECQHNFCHSCLRQYCKDPQKRFPCPLCQHPCQGWDLSLNNPLAKITKLIQLLLLYNNSKELKQPEERLCERHNQRLSLFCGKHMQLLCPGCVEPPHHQCHPLRSVAEAASRYRQKVNVLIRPFMKYVRKLQDCESMQDRKLQDMRKEVANERLKLASKVFHKQGFMNTEHTAALSRLARQKKIIQHKYKTNRIAFQDYIYTTEALFKEVAEKSMMPDLNMLNEAKMIHHRCESLEPPAVCSFQLRREGYTLPPMDSTLEKIQQKFRAEVTLDPHTAHPHLCVSKDKRSVTPRETRSTVLQRQLTNLFDLEVLGSQEFHAGRHYWEVQVNDKPSWAIGLYSHSPSSRGQQQPRSGKNRRWFIHLQDGDYLAVGARPVLLALGENPRRIGVYLDWELGQISFYNLNDNSHLHSFQETFSHSLKPYFCVGPDLIPLSLCAVRG</sequence>
<proteinExistence type="predicted"/>
<dbReference type="Pfam" id="PF00622">
    <property type="entry name" value="SPRY"/>
    <property type="match status" value="1"/>
</dbReference>
<dbReference type="Gene3D" id="3.30.40.10">
    <property type="entry name" value="Zinc/RING finger domain, C3HC4 (zinc finger)"/>
    <property type="match status" value="1"/>
</dbReference>
<dbReference type="SUPFAM" id="SSF57850">
    <property type="entry name" value="RING/U-box"/>
    <property type="match status" value="1"/>
</dbReference>